<reference evidence="6 7" key="1">
    <citation type="journal article" date="2016" name="Nat. Commun.">
        <title>Thousands of microbial genomes shed light on interconnected biogeochemical processes in an aquifer system.</title>
        <authorList>
            <person name="Anantharaman K."/>
            <person name="Brown C.T."/>
            <person name="Hug L.A."/>
            <person name="Sharon I."/>
            <person name="Castelle C.J."/>
            <person name="Probst A.J."/>
            <person name="Thomas B.C."/>
            <person name="Singh A."/>
            <person name="Wilkins M.J."/>
            <person name="Karaoz U."/>
            <person name="Brodie E.L."/>
            <person name="Williams K.H."/>
            <person name="Hubbard S.S."/>
            <person name="Banfield J.F."/>
        </authorList>
    </citation>
    <scope>NUCLEOTIDE SEQUENCE [LARGE SCALE GENOMIC DNA]</scope>
</reference>
<dbReference type="InterPro" id="IPR014025">
    <property type="entry name" value="Glutaredoxin_subgr"/>
</dbReference>
<gene>
    <name evidence="6" type="ORF">A2140_07405</name>
</gene>
<feature type="domain" description="Glutaredoxin" evidence="5">
    <location>
        <begin position="4"/>
        <end position="64"/>
    </location>
</feature>
<dbReference type="GO" id="GO:0034599">
    <property type="term" value="P:cellular response to oxidative stress"/>
    <property type="evidence" value="ECO:0007669"/>
    <property type="project" value="TreeGrafter"/>
</dbReference>
<sequence length="86" mass="9469">MARVLMYSASLCGYCQMAERLLTARGVTDIDKVLVDVAPERRAEMIERSGRTSVPQIFIGDTHVGGYSDLAALDRQGQLDELLARP</sequence>
<dbReference type="NCBIfam" id="TIGR02181">
    <property type="entry name" value="GRX_bact"/>
    <property type="match status" value="1"/>
</dbReference>
<dbReference type="PRINTS" id="PR00160">
    <property type="entry name" value="GLUTAREDOXIN"/>
</dbReference>
<dbReference type="Proteomes" id="UP000178379">
    <property type="component" value="Unassembled WGS sequence"/>
</dbReference>
<dbReference type="AlphaFoldDB" id="A0A1F6SZH7"/>
<dbReference type="GO" id="GO:0005737">
    <property type="term" value="C:cytoplasm"/>
    <property type="evidence" value="ECO:0007669"/>
    <property type="project" value="TreeGrafter"/>
</dbReference>
<dbReference type="InterPro" id="IPR002109">
    <property type="entry name" value="Glutaredoxin"/>
</dbReference>
<keyword evidence="2 4" id="KW-0813">Transport</keyword>
<evidence type="ECO:0000256" key="2">
    <source>
        <dbReference type="ARBA" id="ARBA00022448"/>
    </source>
</evidence>
<evidence type="ECO:0000313" key="6">
    <source>
        <dbReference type="EMBL" id="OGI38283.1"/>
    </source>
</evidence>
<comment type="function">
    <text evidence="4">Has a glutathione-disulfide oxidoreductase activity in the presence of NADPH and glutathione reductase. Reduces low molecular weight disulfides and proteins.</text>
</comment>
<name>A0A1F6SZH7_9PROT</name>
<dbReference type="SUPFAM" id="SSF52833">
    <property type="entry name" value="Thioredoxin-like"/>
    <property type="match status" value="1"/>
</dbReference>
<keyword evidence="4" id="KW-0963">Cytoplasm</keyword>
<dbReference type="PANTHER" id="PTHR45694:SF18">
    <property type="entry name" value="GLUTAREDOXIN-1-RELATED"/>
    <property type="match status" value="1"/>
</dbReference>
<comment type="similarity">
    <text evidence="1 4">Belongs to the glutaredoxin family.</text>
</comment>
<dbReference type="Gene3D" id="3.40.30.10">
    <property type="entry name" value="Glutaredoxin"/>
    <property type="match status" value="1"/>
</dbReference>
<dbReference type="PROSITE" id="PS51354">
    <property type="entry name" value="GLUTAREDOXIN_2"/>
    <property type="match status" value="1"/>
</dbReference>
<evidence type="ECO:0000259" key="5">
    <source>
        <dbReference type="Pfam" id="PF00462"/>
    </source>
</evidence>
<accession>A0A1F6SZH7</accession>
<proteinExistence type="inferred from homology"/>
<evidence type="ECO:0000256" key="1">
    <source>
        <dbReference type="ARBA" id="ARBA00007787"/>
    </source>
</evidence>
<dbReference type="PANTHER" id="PTHR45694">
    <property type="entry name" value="GLUTAREDOXIN 2"/>
    <property type="match status" value="1"/>
</dbReference>
<evidence type="ECO:0000313" key="7">
    <source>
        <dbReference type="Proteomes" id="UP000178379"/>
    </source>
</evidence>
<comment type="caution">
    <text evidence="6">The sequence shown here is derived from an EMBL/GenBank/DDBJ whole genome shotgun (WGS) entry which is preliminary data.</text>
</comment>
<protein>
    <recommendedName>
        <fullName evidence="4">Glutaredoxin</fullName>
    </recommendedName>
</protein>
<dbReference type="GO" id="GO:0015038">
    <property type="term" value="F:glutathione disulfide oxidoreductase activity"/>
    <property type="evidence" value="ECO:0007669"/>
    <property type="project" value="UniProtKB-UniRule"/>
</dbReference>
<evidence type="ECO:0000256" key="3">
    <source>
        <dbReference type="ARBA" id="ARBA00022982"/>
    </source>
</evidence>
<keyword evidence="4" id="KW-0676">Redox-active center</keyword>
<dbReference type="STRING" id="1817756.A2140_07405"/>
<dbReference type="EMBL" id="MFSQ01000125">
    <property type="protein sequence ID" value="OGI38283.1"/>
    <property type="molecule type" value="Genomic_DNA"/>
</dbReference>
<dbReference type="InterPro" id="IPR011900">
    <property type="entry name" value="GRX_bact"/>
</dbReference>
<dbReference type="Pfam" id="PF00462">
    <property type="entry name" value="Glutaredoxin"/>
    <property type="match status" value="1"/>
</dbReference>
<organism evidence="6 7">
    <name type="scientific">Candidatus Muproteobacteria bacterium RBG_16_62_13</name>
    <dbReference type="NCBI Taxonomy" id="1817756"/>
    <lineage>
        <taxon>Bacteria</taxon>
        <taxon>Pseudomonadati</taxon>
        <taxon>Pseudomonadota</taxon>
        <taxon>Candidatus Muproteobacteria</taxon>
    </lineage>
</organism>
<evidence type="ECO:0000256" key="4">
    <source>
        <dbReference type="RuleBase" id="RU364065"/>
    </source>
</evidence>
<keyword evidence="3 4" id="KW-0249">Electron transport</keyword>
<dbReference type="InterPro" id="IPR036249">
    <property type="entry name" value="Thioredoxin-like_sf"/>
</dbReference>
<dbReference type="GO" id="GO:0045454">
    <property type="term" value="P:cell redox homeostasis"/>
    <property type="evidence" value="ECO:0007669"/>
    <property type="project" value="InterPro"/>
</dbReference>